<reference evidence="2 3" key="1">
    <citation type="submission" date="2012-08" db="EMBL/GenBank/DDBJ databases">
        <title>Oryza genome evolution.</title>
        <authorList>
            <person name="Wing R.A."/>
        </authorList>
    </citation>
    <scope>NUCLEOTIDE SEQUENCE</scope>
</reference>
<dbReference type="EnsemblPlants" id="LPERR06G18570.1">
    <property type="protein sequence ID" value="LPERR06G18570.1"/>
    <property type="gene ID" value="LPERR06G18570"/>
</dbReference>
<name>A0A0D9WSH2_9ORYZ</name>
<evidence type="ECO:0000256" key="1">
    <source>
        <dbReference type="SAM" id="MobiDB-lite"/>
    </source>
</evidence>
<sequence>MAAASPTTPGRHFVQSLFSPDYPEAQTYWGDAPLLTQPTQPTEPPVGSTPPHQVHDRHPPTL</sequence>
<evidence type="ECO:0000313" key="3">
    <source>
        <dbReference type="Proteomes" id="UP000032180"/>
    </source>
</evidence>
<dbReference type="Proteomes" id="UP000032180">
    <property type="component" value="Chromosome 6"/>
</dbReference>
<proteinExistence type="predicted"/>
<dbReference type="Gramene" id="LPERR06G18570.1">
    <property type="protein sequence ID" value="LPERR06G18570.1"/>
    <property type="gene ID" value="LPERR06G18570"/>
</dbReference>
<dbReference type="HOGENOM" id="CLU_196278_0_0_1"/>
<reference evidence="3" key="2">
    <citation type="submission" date="2013-12" db="EMBL/GenBank/DDBJ databases">
        <authorList>
            <person name="Yu Y."/>
            <person name="Lee S."/>
            <person name="de Baynast K."/>
            <person name="Wissotski M."/>
            <person name="Liu L."/>
            <person name="Talag J."/>
            <person name="Goicoechea J."/>
            <person name="Angelova A."/>
            <person name="Jetty R."/>
            <person name="Kudrna D."/>
            <person name="Golser W."/>
            <person name="Rivera L."/>
            <person name="Zhang J."/>
            <person name="Wing R."/>
        </authorList>
    </citation>
    <scope>NUCLEOTIDE SEQUENCE</scope>
</reference>
<feature type="compositionally biased region" description="Basic and acidic residues" evidence="1">
    <location>
        <begin position="53"/>
        <end position="62"/>
    </location>
</feature>
<protein>
    <submittedName>
        <fullName evidence="2">Uncharacterized protein</fullName>
    </submittedName>
</protein>
<reference evidence="2" key="3">
    <citation type="submission" date="2015-04" db="UniProtKB">
        <authorList>
            <consortium name="EnsemblPlants"/>
        </authorList>
    </citation>
    <scope>IDENTIFICATION</scope>
</reference>
<dbReference type="AlphaFoldDB" id="A0A0D9WSH2"/>
<accession>A0A0D9WSH2</accession>
<keyword evidence="3" id="KW-1185">Reference proteome</keyword>
<organism evidence="2 3">
    <name type="scientific">Leersia perrieri</name>
    <dbReference type="NCBI Taxonomy" id="77586"/>
    <lineage>
        <taxon>Eukaryota</taxon>
        <taxon>Viridiplantae</taxon>
        <taxon>Streptophyta</taxon>
        <taxon>Embryophyta</taxon>
        <taxon>Tracheophyta</taxon>
        <taxon>Spermatophyta</taxon>
        <taxon>Magnoliopsida</taxon>
        <taxon>Liliopsida</taxon>
        <taxon>Poales</taxon>
        <taxon>Poaceae</taxon>
        <taxon>BOP clade</taxon>
        <taxon>Oryzoideae</taxon>
        <taxon>Oryzeae</taxon>
        <taxon>Oryzinae</taxon>
        <taxon>Leersia</taxon>
    </lineage>
</organism>
<feature type="region of interest" description="Disordered" evidence="1">
    <location>
        <begin position="23"/>
        <end position="62"/>
    </location>
</feature>
<evidence type="ECO:0000313" key="2">
    <source>
        <dbReference type="EnsemblPlants" id="LPERR06G18570.1"/>
    </source>
</evidence>